<gene>
    <name evidence="1" type="ORF">METZ01_LOCUS129855</name>
</gene>
<accession>A0A381YKA8</accession>
<reference evidence="1" key="1">
    <citation type="submission" date="2018-05" db="EMBL/GenBank/DDBJ databases">
        <authorList>
            <person name="Lanie J.A."/>
            <person name="Ng W.-L."/>
            <person name="Kazmierczak K.M."/>
            <person name="Andrzejewski T.M."/>
            <person name="Davidsen T.M."/>
            <person name="Wayne K.J."/>
            <person name="Tettelin H."/>
            <person name="Glass J.I."/>
            <person name="Rusch D."/>
            <person name="Podicherti R."/>
            <person name="Tsui H.-C.T."/>
            <person name="Winkler M.E."/>
        </authorList>
    </citation>
    <scope>NUCLEOTIDE SEQUENCE</scope>
</reference>
<feature type="non-terminal residue" evidence="1">
    <location>
        <position position="1"/>
    </location>
</feature>
<dbReference type="SUPFAM" id="SSF51197">
    <property type="entry name" value="Clavaminate synthase-like"/>
    <property type="match status" value="1"/>
</dbReference>
<dbReference type="InterPro" id="IPR008775">
    <property type="entry name" value="Phytyl_CoA_dOase-like"/>
</dbReference>
<feature type="non-terminal residue" evidence="1">
    <location>
        <position position="284"/>
    </location>
</feature>
<evidence type="ECO:0008006" key="2">
    <source>
        <dbReference type="Google" id="ProtNLM"/>
    </source>
</evidence>
<dbReference type="PANTHER" id="PTHR20883">
    <property type="entry name" value="PHYTANOYL-COA DIOXYGENASE DOMAIN CONTAINING 1"/>
    <property type="match status" value="1"/>
</dbReference>
<dbReference type="Gene3D" id="2.60.120.620">
    <property type="entry name" value="q2cbj1_9rhob like domain"/>
    <property type="match status" value="1"/>
</dbReference>
<organism evidence="1">
    <name type="scientific">marine metagenome</name>
    <dbReference type="NCBI Taxonomy" id="408172"/>
    <lineage>
        <taxon>unclassified sequences</taxon>
        <taxon>metagenomes</taxon>
        <taxon>ecological metagenomes</taxon>
    </lineage>
</organism>
<dbReference type="Pfam" id="PF05721">
    <property type="entry name" value="PhyH"/>
    <property type="match status" value="1"/>
</dbReference>
<protein>
    <recommendedName>
        <fullName evidence="2">Fe2OG dioxygenase domain-containing protein</fullName>
    </recommendedName>
</protein>
<dbReference type="PANTHER" id="PTHR20883:SF46">
    <property type="entry name" value="PHYTANOYL-COA HYDROXYLASE"/>
    <property type="match status" value="1"/>
</dbReference>
<proteinExistence type="predicted"/>
<evidence type="ECO:0000313" key="1">
    <source>
        <dbReference type="EMBL" id="SVA77001.1"/>
    </source>
</evidence>
<dbReference type="AlphaFoldDB" id="A0A381YKA8"/>
<name>A0A381YKA8_9ZZZZ</name>
<dbReference type="EMBL" id="UINC01018349">
    <property type="protein sequence ID" value="SVA77001.1"/>
    <property type="molecule type" value="Genomic_DNA"/>
</dbReference>
<sequence length="284" mass="31144">VSTLAEAQVGQFERDGYLLLEGALPADILKVLNDEFEAWVEESRSHSEPYGLTFDGRPRFDLEPGHSAERPGLRRISSPTELSDSYLSVMRSSIAVDATAELIGPNLEFSHSKANSKQPGAGTEVKFHQDILFEAHTNDDMLAILYFLDEVTLDNGPLEVVPGSHRGPLYEHWHDGMFTGVVGSEVVEMARAEAVPCIGPAGSACLMHGRMLHGSGPNMSDRPRTLFISAYRSEDCYPLETSHVPSEHEGELVRGVRTNRVRCTPLEMAFSEVPTGASFFGQQA</sequence>